<comment type="caution">
    <text evidence="2">The sequence shown here is derived from an EMBL/GenBank/DDBJ whole genome shotgun (WGS) entry which is preliminary data.</text>
</comment>
<reference evidence="2" key="1">
    <citation type="submission" date="2021-01" db="EMBL/GenBank/DDBJ databases">
        <title>Fulvivirga kasyanovii gen. nov., sp nov., a novel member of the phylum Bacteroidetes isolated from seawater in a mussel farm.</title>
        <authorList>
            <person name="Zhao L.-H."/>
            <person name="Wang Z.-J."/>
        </authorList>
    </citation>
    <scope>NUCLEOTIDE SEQUENCE</scope>
    <source>
        <strain evidence="2">29W222</strain>
    </source>
</reference>
<organism evidence="2 3">
    <name type="scientific">Fulvivirga marina</name>
    <dbReference type="NCBI Taxonomy" id="2494733"/>
    <lineage>
        <taxon>Bacteria</taxon>
        <taxon>Pseudomonadati</taxon>
        <taxon>Bacteroidota</taxon>
        <taxon>Cytophagia</taxon>
        <taxon>Cytophagales</taxon>
        <taxon>Fulvivirgaceae</taxon>
        <taxon>Fulvivirga</taxon>
    </lineage>
</organism>
<proteinExistence type="predicted"/>
<dbReference type="NCBIfam" id="TIGR03519">
    <property type="entry name" value="T9SS_PorP_fam"/>
    <property type="match status" value="1"/>
</dbReference>
<name>A0A937G060_9BACT</name>
<keyword evidence="1" id="KW-0732">Signal</keyword>
<feature type="signal peptide" evidence="1">
    <location>
        <begin position="1"/>
        <end position="19"/>
    </location>
</feature>
<accession>A0A937G060</accession>
<dbReference type="Pfam" id="PF11751">
    <property type="entry name" value="PorP_SprF"/>
    <property type="match status" value="1"/>
</dbReference>
<evidence type="ECO:0000313" key="3">
    <source>
        <dbReference type="Proteomes" id="UP000614216"/>
    </source>
</evidence>
<dbReference type="Proteomes" id="UP000614216">
    <property type="component" value="Unassembled WGS sequence"/>
</dbReference>
<dbReference type="InterPro" id="IPR019861">
    <property type="entry name" value="PorP/SprF_Bacteroidetes"/>
</dbReference>
<sequence>MKITAILSIVILMSFSALAQQQPSFLQYTYNTISINPAYAGYHNNLAFNFSGAGQHLDMEGGQRTTSFSVHGPIPDKKIAVGGVFINDKIGVTSTNSVFGTYAYNFISRQRNSYTSWKDNPHVLSVGLQAGATFYNEDLTSLRAPNDPKFDQNVNEVVPTFGAGIYYSRNTVYIGFSVPRLLGNSFGDNITTKRHYYLNAGKQFKVGENSRLNLSSLAKFVNGSPIQYDVHGAYNWYGKFSLGAGYSSLSTLNFSTGIRVGGAFTMTYFFGLPIHDNSDISSGKHEFMLSYVLKKNKS</sequence>
<keyword evidence="3" id="KW-1185">Reference proteome</keyword>
<gene>
    <name evidence="2" type="ORF">JMN32_23920</name>
</gene>
<protein>
    <submittedName>
        <fullName evidence="2">PorP/SprF family type IX secretion system membrane protein</fullName>
    </submittedName>
</protein>
<feature type="chain" id="PRO_5036676273" evidence="1">
    <location>
        <begin position="20"/>
        <end position="298"/>
    </location>
</feature>
<dbReference type="RefSeq" id="WP_202858907.1">
    <property type="nucleotide sequence ID" value="NZ_JAEUGD010000066.1"/>
</dbReference>
<evidence type="ECO:0000256" key="1">
    <source>
        <dbReference type="SAM" id="SignalP"/>
    </source>
</evidence>
<dbReference type="EMBL" id="JAEUGD010000066">
    <property type="protein sequence ID" value="MBL6449380.1"/>
    <property type="molecule type" value="Genomic_DNA"/>
</dbReference>
<dbReference type="AlphaFoldDB" id="A0A937G060"/>
<evidence type="ECO:0000313" key="2">
    <source>
        <dbReference type="EMBL" id="MBL6449380.1"/>
    </source>
</evidence>